<dbReference type="PANTHER" id="PTHR12226:SF2">
    <property type="entry name" value="MANNOSE-P-DOLICHOL UTILIZATION DEFECT 1 PROTEIN"/>
    <property type="match status" value="1"/>
</dbReference>
<keyword evidence="3 8" id="KW-0812">Transmembrane</keyword>
<organism evidence="10 11">
    <name type="scientific">Pocillopora meandrina</name>
    <dbReference type="NCBI Taxonomy" id="46732"/>
    <lineage>
        <taxon>Eukaryota</taxon>
        <taxon>Metazoa</taxon>
        <taxon>Cnidaria</taxon>
        <taxon>Anthozoa</taxon>
        <taxon>Hexacorallia</taxon>
        <taxon>Scleractinia</taxon>
        <taxon>Astrocoeniina</taxon>
        <taxon>Pocilloporidae</taxon>
        <taxon>Pocillopora</taxon>
    </lineage>
</organism>
<keyword evidence="5 8" id="KW-1133">Transmembrane helix</keyword>
<sequence length="255" mass="28252">MTNYSFDVDAKMAIGEFFFTPLVLLIVPKYCHDEFFINFNFFHAACLKIAISKCLGYGIVVGSAMIKIPQIIKVIQASSVEGLSLTAFVLELVALTTSGTYSYAKSFPFSAWGENFFMSIQGCLLILMYFYYTSRPLAGVVFPVLYGGIVYVLASGLTPMSVLTKFASFNIGLLATSRLIQIVTNFRNGHTGQLSFIMVLLLTLGAVARIFTTIQETGDKVMLVTFLVSVTLNATLTFQVLYYWNVKPDLKKKEA</sequence>
<dbReference type="Gene3D" id="1.20.1280.290">
    <property type="match status" value="2"/>
</dbReference>
<evidence type="ECO:0000256" key="6">
    <source>
        <dbReference type="ARBA" id="ARBA00023136"/>
    </source>
</evidence>
<protein>
    <recommendedName>
        <fullName evidence="8">Mannose-P-dolichol utilization defect 1 protein homolog</fullName>
    </recommendedName>
</protein>
<keyword evidence="2" id="KW-0813">Transport</keyword>
<dbReference type="Pfam" id="PF04193">
    <property type="entry name" value="PQ-loop"/>
    <property type="match status" value="2"/>
</dbReference>
<evidence type="ECO:0000256" key="1">
    <source>
        <dbReference type="ARBA" id="ARBA00004141"/>
    </source>
</evidence>
<dbReference type="AlphaFoldDB" id="A0AAU9XGV0"/>
<dbReference type="InterPro" id="IPR016817">
    <property type="entry name" value="MannP-dilichol_defect-1"/>
</dbReference>
<evidence type="ECO:0000256" key="7">
    <source>
        <dbReference type="ARBA" id="ARBA00038475"/>
    </source>
</evidence>
<keyword evidence="11" id="KW-1185">Reference proteome</keyword>
<comment type="similarity">
    <text evidence="7 8">Belongs to the MPDU1 (TC 2.A.43.3) family.</text>
</comment>
<reference evidence="10 11" key="1">
    <citation type="submission" date="2022-05" db="EMBL/GenBank/DDBJ databases">
        <authorList>
            <consortium name="Genoscope - CEA"/>
            <person name="William W."/>
        </authorList>
    </citation>
    <scope>NUCLEOTIDE SEQUENCE [LARGE SCALE GENOMIC DNA]</scope>
</reference>
<dbReference type="GO" id="GO:0016020">
    <property type="term" value="C:membrane"/>
    <property type="evidence" value="ECO:0007669"/>
    <property type="project" value="UniProtKB-SubCell"/>
</dbReference>
<evidence type="ECO:0000256" key="3">
    <source>
        <dbReference type="ARBA" id="ARBA00022692"/>
    </source>
</evidence>
<evidence type="ECO:0000313" key="11">
    <source>
        <dbReference type="Proteomes" id="UP001159428"/>
    </source>
</evidence>
<evidence type="ECO:0000313" key="10">
    <source>
        <dbReference type="EMBL" id="CAH3146277.1"/>
    </source>
</evidence>
<feature type="transmembrane region" description="Helical" evidence="9">
    <location>
        <begin position="196"/>
        <end position="215"/>
    </location>
</feature>
<accession>A0AAU9XGV0</accession>
<dbReference type="EMBL" id="CALNXJ010000041">
    <property type="protein sequence ID" value="CAH3146277.1"/>
    <property type="molecule type" value="Genomic_DNA"/>
</dbReference>
<feature type="transmembrane region" description="Helical" evidence="9">
    <location>
        <begin position="42"/>
        <end position="62"/>
    </location>
</feature>
<feature type="transmembrane region" description="Helical" evidence="9">
    <location>
        <begin position="221"/>
        <end position="244"/>
    </location>
</feature>
<comment type="subcellular location">
    <subcellularLocation>
        <location evidence="1 8">Membrane</location>
        <topology evidence="1 8">Multi-pass membrane protein</topology>
    </subcellularLocation>
</comment>
<dbReference type="InterPro" id="IPR006603">
    <property type="entry name" value="PQ-loop_rpt"/>
</dbReference>
<evidence type="ECO:0000256" key="8">
    <source>
        <dbReference type="PIRNR" id="PIRNR023381"/>
    </source>
</evidence>
<comment type="caution">
    <text evidence="10">The sequence shown here is derived from an EMBL/GenBank/DDBJ whole genome shotgun (WGS) entry which is preliminary data.</text>
</comment>
<feature type="transmembrane region" description="Helical" evidence="9">
    <location>
        <begin position="83"/>
        <end position="104"/>
    </location>
</feature>
<dbReference type="SMART" id="SM00679">
    <property type="entry name" value="CTNS"/>
    <property type="match status" value="2"/>
</dbReference>
<keyword evidence="4" id="KW-0677">Repeat</keyword>
<keyword evidence="6 8" id="KW-0472">Membrane</keyword>
<feature type="transmembrane region" description="Helical" evidence="9">
    <location>
        <begin position="116"/>
        <end position="132"/>
    </location>
</feature>
<gene>
    <name evidence="10" type="ORF">PMEA_00022910</name>
</gene>
<evidence type="ECO:0000256" key="2">
    <source>
        <dbReference type="ARBA" id="ARBA00022448"/>
    </source>
</evidence>
<proteinExistence type="inferred from homology"/>
<dbReference type="PIRSF" id="PIRSF023381">
    <property type="entry name" value="MannP-dilichol_defect-1p"/>
    <property type="match status" value="1"/>
</dbReference>
<evidence type="ECO:0000256" key="9">
    <source>
        <dbReference type="SAM" id="Phobius"/>
    </source>
</evidence>
<feature type="transmembrane region" description="Helical" evidence="9">
    <location>
        <begin position="137"/>
        <end position="154"/>
    </location>
</feature>
<evidence type="ECO:0000256" key="5">
    <source>
        <dbReference type="ARBA" id="ARBA00022989"/>
    </source>
</evidence>
<dbReference type="FunFam" id="1.20.1280.290:FF:000006">
    <property type="entry name" value="mannose-P-dolichol utilization defect 1 protein"/>
    <property type="match status" value="1"/>
</dbReference>
<dbReference type="PANTHER" id="PTHR12226">
    <property type="entry name" value="MANNOSE-P-DOLICHOL UTILIZATION DEFECT 1 LEC35 -RELATED"/>
    <property type="match status" value="1"/>
</dbReference>
<name>A0AAU9XGV0_9CNID</name>
<dbReference type="Proteomes" id="UP001159428">
    <property type="component" value="Unassembled WGS sequence"/>
</dbReference>
<evidence type="ECO:0000256" key="4">
    <source>
        <dbReference type="ARBA" id="ARBA00022737"/>
    </source>
</evidence>